<dbReference type="EC" id="4.3.1.3" evidence="4 14"/>
<dbReference type="NCBIfam" id="TIGR01225">
    <property type="entry name" value="hutH"/>
    <property type="match status" value="1"/>
</dbReference>
<evidence type="ECO:0000256" key="11">
    <source>
        <dbReference type="ARBA" id="ARBA00049269"/>
    </source>
</evidence>
<protein>
    <recommendedName>
        <fullName evidence="5 14">Histidine ammonia-lyase</fullName>
        <ecNumber evidence="4 14">4.3.1.3</ecNumber>
    </recommendedName>
</protein>
<dbReference type="InterPro" id="IPR008948">
    <property type="entry name" value="L-Aspartase-like"/>
</dbReference>
<keyword evidence="9 12" id="KW-0472">Membrane</keyword>
<dbReference type="GO" id="GO:0004397">
    <property type="term" value="F:histidine ammonia-lyase activity"/>
    <property type="evidence" value="ECO:0007669"/>
    <property type="project" value="UniProtKB-EC"/>
</dbReference>
<comment type="catalytic activity">
    <reaction evidence="11 14">
        <text>L-histidine = trans-urocanate + NH4(+)</text>
        <dbReference type="Rhea" id="RHEA:21232"/>
        <dbReference type="ChEBI" id="CHEBI:17771"/>
        <dbReference type="ChEBI" id="CHEBI:28938"/>
        <dbReference type="ChEBI" id="CHEBI:57595"/>
        <dbReference type="EC" id="4.3.1.3"/>
    </reaction>
</comment>
<dbReference type="SUPFAM" id="SSF63712">
    <property type="entry name" value="Nicotinic receptor ligand binding domain-like"/>
    <property type="match status" value="1"/>
</dbReference>
<comment type="pathway">
    <text evidence="2 14">Amino-acid degradation; L-histidine degradation into L-glutamate; N-formimidoyl-L-glutamate from L-histidine: step 1/3.</text>
</comment>
<comment type="similarity">
    <text evidence="12">Belongs to the ligand-gated ion channel (TC 1.A.9) family.</text>
</comment>
<dbReference type="PROSITE" id="PS00488">
    <property type="entry name" value="PAL_HISTIDASE"/>
    <property type="match status" value="1"/>
</dbReference>
<evidence type="ECO:0000256" key="14">
    <source>
        <dbReference type="RuleBase" id="RU004479"/>
    </source>
</evidence>
<evidence type="ECO:0000256" key="13">
    <source>
        <dbReference type="RuleBase" id="RU003954"/>
    </source>
</evidence>
<evidence type="ECO:0000256" key="10">
    <source>
        <dbReference type="ARBA" id="ARBA00023239"/>
    </source>
</evidence>
<accession>A0A819P0S5</accession>
<dbReference type="CDD" id="cd18989">
    <property type="entry name" value="LGIC_ECD_cation"/>
    <property type="match status" value="1"/>
</dbReference>
<name>A0A819P0S5_9BILA</name>
<evidence type="ECO:0000256" key="1">
    <source>
        <dbReference type="ARBA" id="ARBA00004141"/>
    </source>
</evidence>
<comment type="subcellular location">
    <subcellularLocation>
        <location evidence="1">Membrane</location>
        <topology evidence="1">Multi-pass membrane protein</topology>
    </subcellularLocation>
</comment>
<dbReference type="PANTHER" id="PTHR10362">
    <property type="entry name" value="HISTIDINE AMMONIA-LYASE"/>
    <property type="match status" value="1"/>
</dbReference>
<comment type="caution">
    <text evidence="17">The sequence shown here is derived from an EMBL/GenBank/DDBJ whole genome shotgun (WGS) entry which is preliminary data.</text>
</comment>
<dbReference type="InterPro" id="IPR022313">
    <property type="entry name" value="Phe/His_NH3-lyase_AS"/>
</dbReference>
<evidence type="ECO:0000313" key="17">
    <source>
        <dbReference type="EMBL" id="CAF4008456.1"/>
    </source>
</evidence>
<feature type="domain" description="Neurotransmitter-gated ion-channel ligand-binding" evidence="15">
    <location>
        <begin position="649"/>
        <end position="845"/>
    </location>
</feature>
<dbReference type="InterPro" id="IPR005921">
    <property type="entry name" value="HutH"/>
</dbReference>
<evidence type="ECO:0000256" key="2">
    <source>
        <dbReference type="ARBA" id="ARBA00005113"/>
    </source>
</evidence>
<dbReference type="AlphaFoldDB" id="A0A819P0S5"/>
<evidence type="ECO:0000313" key="18">
    <source>
        <dbReference type="Proteomes" id="UP000663836"/>
    </source>
</evidence>
<dbReference type="Gene3D" id="2.70.170.10">
    <property type="entry name" value="Neurotransmitter-gated ion-channel ligand-binding domain"/>
    <property type="match status" value="1"/>
</dbReference>
<dbReference type="InterPro" id="IPR006029">
    <property type="entry name" value="Neurotrans-gated_channel_TM"/>
</dbReference>
<dbReference type="Pfam" id="PF00221">
    <property type="entry name" value="Lyase_aromatic"/>
    <property type="match status" value="1"/>
</dbReference>
<dbReference type="Gene3D" id="1.10.275.10">
    <property type="entry name" value="Fumarase/aspartase (N-terminal domain)"/>
    <property type="match status" value="1"/>
</dbReference>
<reference evidence="17" key="1">
    <citation type="submission" date="2021-02" db="EMBL/GenBank/DDBJ databases">
        <authorList>
            <person name="Nowell W R."/>
        </authorList>
    </citation>
    <scope>NUCLEOTIDE SEQUENCE</scope>
</reference>
<proteinExistence type="inferred from homology"/>
<feature type="transmembrane region" description="Helical" evidence="12">
    <location>
        <begin position="911"/>
        <end position="935"/>
    </location>
</feature>
<dbReference type="InterPro" id="IPR018000">
    <property type="entry name" value="Neurotransmitter_ion_chnl_CS"/>
</dbReference>
<keyword evidence="12" id="KW-0406">Ion transport</keyword>
<keyword evidence="8 12" id="KW-1133">Transmembrane helix</keyword>
<dbReference type="CDD" id="cd00332">
    <property type="entry name" value="PAL-HAL"/>
    <property type="match status" value="1"/>
</dbReference>
<evidence type="ECO:0000256" key="8">
    <source>
        <dbReference type="ARBA" id="ARBA00022989"/>
    </source>
</evidence>
<dbReference type="InterPro" id="IPR006201">
    <property type="entry name" value="Neur_channel"/>
</dbReference>
<dbReference type="EMBL" id="CAJOBD010004786">
    <property type="protein sequence ID" value="CAF4008456.1"/>
    <property type="molecule type" value="Genomic_DNA"/>
</dbReference>
<dbReference type="CDD" id="cd19051">
    <property type="entry name" value="LGIC_TM_cation"/>
    <property type="match status" value="1"/>
</dbReference>
<feature type="transmembrane region" description="Helical" evidence="12">
    <location>
        <begin position="1038"/>
        <end position="1055"/>
    </location>
</feature>
<feature type="transmembrane region" description="Helical" evidence="12">
    <location>
        <begin position="847"/>
        <end position="866"/>
    </location>
</feature>
<dbReference type="InterPro" id="IPR036719">
    <property type="entry name" value="Neuro-gated_channel_TM_sf"/>
</dbReference>
<dbReference type="InterPro" id="IPR038050">
    <property type="entry name" value="Neuro_actylchol_rec"/>
</dbReference>
<feature type="domain" description="Neurotransmitter-gated ion-channel transmembrane" evidence="16">
    <location>
        <begin position="854"/>
        <end position="958"/>
    </location>
</feature>
<dbReference type="UniPathway" id="UPA00379">
    <property type="reaction ID" value="UER00549"/>
</dbReference>
<sequence>MVFRIPVTIHSVPEKFLIVCETGRETIQWLCETAYKRYIEKCKDKTIPYYFVARRADDRCLLSLNDRVEHVLKDNESIKIDIAKQFDDDDSFSTATDEERHIVVLDGYHLKCSDLVRLGTGDYQIELPDETWNLIHKARKVINDIVDNKKVVYGVNTGFGSFASTIISNEKLADLQTRLIVSHCAGVGEPLTIERARMMFALRINILAKGYSGISEDTLRKIIAAFNKSCIPEIPSQGTVGASGDLAPLAHLAAGLMGTGRMWSPKTGWGNAQDVLGQNGLDLIEYKPKEGLTMINGTQFITALGAEAVERAILIARQADVVAALSTDALRGTVRHLHPDLHSSRPHVGQNLVAERLRALLSSPLHPSAISDSHANCGRVQDAYSIRCIPQIHGISWDTIRFVKKIIITEMNSATDNPLVFPETGDVVSGGNFHGEYPAKALDYLAIGVHEIGSLSACRMERLVNHGMSGLPAFLTLEGGLNSGFMIAHCTAAALVSENKVLCHPSSVDSISTSAGQEDHVSMGGWSARKALKVMDNVEILIAIELLMACQAIDLLHPLTSTPPLEAIHNLVRQSIATWDKDRFMSHDIEEATHIIKSGIIWKTAEPYIQNYHNYYYLKIMMIMIYAKDYSAAELNRLRITKLYRNHLLISPTMKNTTQTIVAIGLGIIEIEGIDPQQQVITLNVNFELKWCDDRLRWNTSQQLCLNKRNRSTIFFSANEIWIPDIIAINGPGKTEKEVKYQYPILTICTGIVRWSYQDKLVSYCEINVENFPFDQQHCSIILQSTIYDLTKLKLRSLYKVIQLYNFINTEWKIIHATIEEIDLYNPYYERYFSTIKINIKLVRHSHFYIVKILLPFSIISSLGLFSFCLPIDSGEKITLTVSVLLSLTIYLQLISNYVPKNERNLCILTLYSNIIFSFIFLSCLFNILTIFIYYHEQYFLRNKILKQQQKQTFLFTINQSLLEFNQQRLIVFEKYQNIQEYLPEHININNHEILYDLIYIRELLKDLLIGKNFINFHYHLFYSQQSIQQFAILIDRILFFIYLISMPLCMIILFKSNNQSNISSSTINQLLDIRKTAIDPPPIYRGCPT</sequence>
<keyword evidence="10 13" id="KW-0456">Lyase</keyword>
<dbReference type="FunFam" id="1.20.200.10:FF:000003">
    <property type="entry name" value="Histidine ammonia-lyase"/>
    <property type="match status" value="1"/>
</dbReference>
<dbReference type="Proteomes" id="UP000663836">
    <property type="component" value="Unassembled WGS sequence"/>
</dbReference>
<dbReference type="GO" id="GO:0004888">
    <property type="term" value="F:transmembrane signaling receptor activity"/>
    <property type="evidence" value="ECO:0007669"/>
    <property type="project" value="InterPro"/>
</dbReference>
<keyword evidence="12" id="KW-0407">Ion channel</keyword>
<evidence type="ECO:0000256" key="5">
    <source>
        <dbReference type="ARBA" id="ARBA00017271"/>
    </source>
</evidence>
<dbReference type="SUPFAM" id="SSF48557">
    <property type="entry name" value="L-aspartase-like"/>
    <property type="match status" value="1"/>
</dbReference>
<dbReference type="PROSITE" id="PS00236">
    <property type="entry name" value="NEUROTR_ION_CHANNEL"/>
    <property type="match status" value="1"/>
</dbReference>
<dbReference type="Gene3D" id="1.20.58.390">
    <property type="entry name" value="Neurotransmitter-gated ion-channel transmembrane domain"/>
    <property type="match status" value="1"/>
</dbReference>
<evidence type="ECO:0000256" key="7">
    <source>
        <dbReference type="ARBA" id="ARBA00022808"/>
    </source>
</evidence>
<keyword evidence="6 12" id="KW-0812">Transmembrane</keyword>
<evidence type="ECO:0000259" key="15">
    <source>
        <dbReference type="Pfam" id="PF02931"/>
    </source>
</evidence>
<dbReference type="InterPro" id="IPR001106">
    <property type="entry name" value="Aromatic_Lyase"/>
</dbReference>
<evidence type="ECO:0000259" key="16">
    <source>
        <dbReference type="Pfam" id="PF02932"/>
    </source>
</evidence>
<comment type="similarity">
    <text evidence="3 13">Belongs to the PAL/histidase family.</text>
</comment>
<dbReference type="NCBIfam" id="NF006871">
    <property type="entry name" value="PRK09367.1"/>
    <property type="match status" value="1"/>
</dbReference>
<dbReference type="GO" id="GO:0005230">
    <property type="term" value="F:extracellular ligand-gated monoatomic ion channel activity"/>
    <property type="evidence" value="ECO:0007669"/>
    <property type="project" value="InterPro"/>
</dbReference>
<dbReference type="Pfam" id="PF02931">
    <property type="entry name" value="Neur_chan_LBD"/>
    <property type="match status" value="1"/>
</dbReference>
<dbReference type="PRINTS" id="PR00252">
    <property type="entry name" value="NRIONCHANNEL"/>
</dbReference>
<gene>
    <name evidence="17" type="ORF">JBS370_LOCUS26694</name>
</gene>
<dbReference type="InterPro" id="IPR036734">
    <property type="entry name" value="Neur_chan_lig-bd_sf"/>
</dbReference>
<dbReference type="InterPro" id="IPR024083">
    <property type="entry name" value="Fumarase/histidase_N"/>
</dbReference>
<organism evidence="17 18">
    <name type="scientific">Rotaria sordida</name>
    <dbReference type="NCBI Taxonomy" id="392033"/>
    <lineage>
        <taxon>Eukaryota</taxon>
        <taxon>Metazoa</taxon>
        <taxon>Spiralia</taxon>
        <taxon>Gnathifera</taxon>
        <taxon>Rotifera</taxon>
        <taxon>Eurotatoria</taxon>
        <taxon>Bdelloidea</taxon>
        <taxon>Philodinida</taxon>
        <taxon>Philodinidae</taxon>
        <taxon>Rotaria</taxon>
    </lineage>
</organism>
<dbReference type="GO" id="GO:0005737">
    <property type="term" value="C:cytoplasm"/>
    <property type="evidence" value="ECO:0007669"/>
    <property type="project" value="InterPro"/>
</dbReference>
<dbReference type="SUPFAM" id="SSF90112">
    <property type="entry name" value="Neurotransmitter-gated ion-channel transmembrane pore"/>
    <property type="match status" value="1"/>
</dbReference>
<dbReference type="GO" id="GO:0019556">
    <property type="term" value="P:L-histidine catabolic process to glutamate and formamide"/>
    <property type="evidence" value="ECO:0007669"/>
    <property type="project" value="UniProtKB-UniPathway"/>
</dbReference>
<evidence type="ECO:0000256" key="6">
    <source>
        <dbReference type="ARBA" id="ARBA00022692"/>
    </source>
</evidence>
<keyword evidence="12" id="KW-0813">Transport</keyword>
<dbReference type="GO" id="GO:0016020">
    <property type="term" value="C:membrane"/>
    <property type="evidence" value="ECO:0007669"/>
    <property type="project" value="UniProtKB-SubCell"/>
</dbReference>
<dbReference type="FunFam" id="1.10.275.10:FF:000005">
    <property type="entry name" value="Histidine ammonia-lyase"/>
    <property type="match status" value="1"/>
</dbReference>
<keyword evidence="7 14" id="KW-0369">Histidine metabolism</keyword>
<evidence type="ECO:0000256" key="12">
    <source>
        <dbReference type="RuleBase" id="RU000687"/>
    </source>
</evidence>
<dbReference type="InterPro" id="IPR006202">
    <property type="entry name" value="Neur_chan_lig-bd"/>
</dbReference>
<dbReference type="Gene3D" id="3.10.20.90">
    <property type="entry name" value="Phosphatidylinositol 3-kinase Catalytic Subunit, Chain A, domain 1"/>
    <property type="match status" value="1"/>
</dbReference>
<evidence type="ECO:0000256" key="9">
    <source>
        <dbReference type="ARBA" id="ARBA00023136"/>
    </source>
</evidence>
<dbReference type="Pfam" id="PF02932">
    <property type="entry name" value="Neur_chan_memb"/>
    <property type="match status" value="1"/>
</dbReference>
<evidence type="ECO:0000256" key="4">
    <source>
        <dbReference type="ARBA" id="ARBA00012994"/>
    </source>
</evidence>
<feature type="transmembrane region" description="Helical" evidence="12">
    <location>
        <begin position="878"/>
        <end position="899"/>
    </location>
</feature>
<dbReference type="Gene3D" id="1.20.200.10">
    <property type="entry name" value="Fumarase/aspartase (Central domain)"/>
    <property type="match status" value="1"/>
</dbReference>
<dbReference type="GO" id="GO:0019557">
    <property type="term" value="P:L-histidine catabolic process to glutamate and formate"/>
    <property type="evidence" value="ECO:0007669"/>
    <property type="project" value="UniProtKB-UniPathway"/>
</dbReference>
<evidence type="ECO:0000256" key="3">
    <source>
        <dbReference type="ARBA" id="ARBA00007238"/>
    </source>
</evidence>